<accession>A0A0A0EBR9</accession>
<dbReference type="GO" id="GO:0005524">
    <property type="term" value="F:ATP binding"/>
    <property type="evidence" value="ECO:0007669"/>
    <property type="project" value="UniProtKB-KW"/>
</dbReference>
<dbReference type="OrthoDB" id="9816422at2"/>
<comment type="similarity">
    <text evidence="1">Belongs to the TrbE/VirB4 family.</text>
</comment>
<dbReference type="InterPro" id="IPR051162">
    <property type="entry name" value="T4SS_component"/>
</dbReference>
<keyword evidence="6" id="KW-1185">Reference proteome</keyword>
<dbReference type="Proteomes" id="UP000030004">
    <property type="component" value="Unassembled WGS sequence"/>
</dbReference>
<organism evidence="5 6">
    <name type="scientific">Pseudooceanicola atlanticus</name>
    <dbReference type="NCBI Taxonomy" id="1461694"/>
    <lineage>
        <taxon>Bacteria</taxon>
        <taxon>Pseudomonadati</taxon>
        <taxon>Pseudomonadota</taxon>
        <taxon>Alphaproteobacteria</taxon>
        <taxon>Rhodobacterales</taxon>
        <taxon>Paracoccaceae</taxon>
        <taxon>Pseudooceanicola</taxon>
    </lineage>
</organism>
<dbReference type="STRING" id="1461694.ATO9_22350"/>
<dbReference type="AlphaFoldDB" id="A0A0A0EBR9"/>
<gene>
    <name evidence="5" type="ORF">ATO9_22350</name>
</gene>
<evidence type="ECO:0000256" key="1">
    <source>
        <dbReference type="ARBA" id="ARBA00006512"/>
    </source>
</evidence>
<dbReference type="SMART" id="SM00382">
    <property type="entry name" value="AAA"/>
    <property type="match status" value="1"/>
</dbReference>
<evidence type="ECO:0000256" key="2">
    <source>
        <dbReference type="ARBA" id="ARBA00022741"/>
    </source>
</evidence>
<dbReference type="EMBL" id="AQQX01000024">
    <property type="protein sequence ID" value="KGM46697.1"/>
    <property type="molecule type" value="Genomic_DNA"/>
</dbReference>
<dbReference type="RefSeq" id="WP_043754615.1">
    <property type="nucleotide sequence ID" value="NZ_AQQX01000024.1"/>
</dbReference>
<evidence type="ECO:0000256" key="3">
    <source>
        <dbReference type="ARBA" id="ARBA00022840"/>
    </source>
</evidence>
<evidence type="ECO:0000259" key="4">
    <source>
        <dbReference type="SMART" id="SM00382"/>
    </source>
</evidence>
<comment type="caution">
    <text evidence="5">The sequence shown here is derived from an EMBL/GenBank/DDBJ whole genome shotgun (WGS) entry which is preliminary data.</text>
</comment>
<dbReference type="InterPro" id="IPR018145">
    <property type="entry name" value="CagE_TrbE_VirB_cntrl_dom"/>
</dbReference>
<sequence length="794" mass="86970">MPRDGLADEVENAIDPLTALPSWVKGEKRLSMMLPYVSLVNDRTIRTRGNELMQCIRLEGVNSTTSEDGHLDRIGRLLAGIVAQVGTEFSFYLHKVSKAVDVTLPPIPGEGFAAAVDKRWHAHLGRAGLRDKTLTLTVLKRPETGSRLPFGLGASRSRHAADTTRRLRKLDEVVGFLLSSFDELTPRLLAASTGELLGFLGSLNTGEEHPLFPLSRLGVIAEDVANTRVTFRGTTIALSDGAVGDKLGAIFAVKNYPAKTDSLMLDELNLPVDMVVTHSFVPINANIMAGRIKRQLRLMQAANDGAVSLAQELELAQDDLESKRLIFGEHHMTVAVYARTQAALDDIAAEVRNISATSGINLISEAFGARAHFMAQHPGNTGARSRKAAITNHNFADLATFHRTPLGKTGREVPWGVPITLFPTPERSGFRFNFHEQGAPDREPTGGHTLILGRPGSGKSVLAAFLMTMARRAGARLFVFDYRAGMEMAVRALGGSYSTVRAGRPTGLNPLQTEIDARGQAWLADWLASLLERRDRPLTPVQTNRLQEVVRQNASAGHAGLRNWSDFASLLVSTDDEGDLFERMQEWTAEGRYGWIFGANAEDSFSIDGDVAGFDLTGILDSESERERMAVLSYLFRRVERVIEDRKPTIIVIDEAWKALDNAYFAERLSNWLVTARKQNAVVVMMTQYASQLERTRTGKTIVEAVPTQVLLPNIRASAADYAMLGLTEKELDVLLGVGSASRLALVRDDRGSVVIDADLRALGPLVTILGGMEKGEALAGADYRDRPDFWRVT</sequence>
<evidence type="ECO:0000313" key="6">
    <source>
        <dbReference type="Proteomes" id="UP000030004"/>
    </source>
</evidence>
<dbReference type="PANTHER" id="PTHR30121">
    <property type="entry name" value="UNCHARACTERIZED PROTEIN YJGR-RELATED"/>
    <property type="match status" value="1"/>
</dbReference>
<dbReference type="SUPFAM" id="SSF52540">
    <property type="entry name" value="P-loop containing nucleoside triphosphate hydrolases"/>
    <property type="match status" value="1"/>
</dbReference>
<dbReference type="Gene3D" id="3.40.50.300">
    <property type="entry name" value="P-loop containing nucleotide triphosphate hydrolases"/>
    <property type="match status" value="1"/>
</dbReference>
<dbReference type="eggNOG" id="COG3451">
    <property type="taxonomic scope" value="Bacteria"/>
</dbReference>
<protein>
    <submittedName>
        <fullName evidence="5">Type IV secretion system protein B4</fullName>
    </submittedName>
</protein>
<dbReference type="PANTHER" id="PTHR30121:SF12">
    <property type="entry name" value="TYPE IV SECRETION SYSTEM PROTEIN CAGE"/>
    <property type="match status" value="1"/>
</dbReference>
<keyword evidence="3" id="KW-0067">ATP-binding</keyword>
<keyword evidence="2" id="KW-0547">Nucleotide-binding</keyword>
<dbReference type="InterPro" id="IPR027417">
    <property type="entry name" value="P-loop_NTPase"/>
</dbReference>
<evidence type="ECO:0000313" key="5">
    <source>
        <dbReference type="EMBL" id="KGM46697.1"/>
    </source>
</evidence>
<name>A0A0A0EBR9_9RHOB</name>
<dbReference type="Pfam" id="PF03135">
    <property type="entry name" value="CagE_TrbE_VirB"/>
    <property type="match status" value="1"/>
</dbReference>
<reference evidence="5 6" key="1">
    <citation type="journal article" date="2015" name="Antonie Van Leeuwenhoek">
        <title>Pseudooceanicola atlanticus gen. nov. sp. nov., isolated from surface seawater of the Atlantic Ocean and reclassification of Oceanicola batsensis, Oceanicola marinus, Oceanicola nitratireducens, Oceanicola nanhaiensis, Oceanicola antarcticus and Oceanicola flagellatus, as Pseudooceanicola batsensis comb. nov., Pseudooceanicola marinus comb. nov., Pseudooceanicola nitratireducens comb. nov., Pseudooceanicola nanhaiensis comb. nov., Pseudooceanicola antarcticus comb. nov., and Pseudooceanicola flagellatus comb. nov.</title>
        <authorList>
            <person name="Lai Q."/>
            <person name="Li G."/>
            <person name="Liu X."/>
            <person name="Du Y."/>
            <person name="Sun F."/>
            <person name="Shao Z."/>
        </authorList>
    </citation>
    <scope>NUCLEOTIDE SEQUENCE [LARGE SCALE GENOMIC DNA]</scope>
    <source>
        <strain evidence="5 6">22II-s11g</strain>
    </source>
</reference>
<proteinExistence type="inferred from homology"/>
<feature type="domain" description="AAA+ ATPase" evidence="4">
    <location>
        <begin position="445"/>
        <end position="716"/>
    </location>
</feature>
<dbReference type="InterPro" id="IPR003593">
    <property type="entry name" value="AAA+_ATPase"/>
</dbReference>